<reference evidence="3" key="3">
    <citation type="journal article" date="2018" name="Mol. Plant Microbe Interact.">
        <title>Genome sequence resources for the wheat stripe rust pathogen (Puccinia striiformis f. sp. tritici) and the barley stripe rust pathogen (Puccinia striiformis f. sp. hordei).</title>
        <authorList>
            <person name="Xia C."/>
            <person name="Wang M."/>
            <person name="Yin C."/>
            <person name="Cornejo O.E."/>
            <person name="Hulbert S.H."/>
            <person name="Chen X."/>
        </authorList>
    </citation>
    <scope>NUCLEOTIDE SEQUENCE [LARGE SCALE GENOMIC DNA]</scope>
    <source>
        <strain evidence="3">93TX-2</strain>
    </source>
</reference>
<dbReference type="Proteomes" id="UP000238274">
    <property type="component" value="Unassembled WGS sequence"/>
</dbReference>
<reference evidence="3" key="2">
    <citation type="journal article" date="2018" name="BMC Genomics">
        <title>Genomic insights into host adaptation between the wheat stripe rust pathogen (Puccinia striiformis f. sp. tritici) and the barley stripe rust pathogen (Puccinia striiformis f. sp. hordei).</title>
        <authorList>
            <person name="Xia C."/>
            <person name="Wang M."/>
            <person name="Yin C."/>
            <person name="Cornejo O.E."/>
            <person name="Hulbert S.H."/>
            <person name="Chen X."/>
        </authorList>
    </citation>
    <scope>NUCLEOTIDE SEQUENCE [LARGE SCALE GENOMIC DNA]</scope>
    <source>
        <strain evidence="3">93TX-2</strain>
    </source>
</reference>
<accession>A0A2S4UVW0</accession>
<comment type="caution">
    <text evidence="2">The sequence shown here is derived from an EMBL/GenBank/DDBJ whole genome shotgun (WGS) entry which is preliminary data.</text>
</comment>
<name>A0A2S4UVW0_9BASI</name>
<protein>
    <submittedName>
        <fullName evidence="2">Uncharacterized protein</fullName>
    </submittedName>
</protein>
<dbReference type="EMBL" id="PKSM01000232">
    <property type="protein sequence ID" value="POW01418.1"/>
    <property type="molecule type" value="Genomic_DNA"/>
</dbReference>
<keyword evidence="1" id="KW-0732">Signal</keyword>
<organism evidence="2 3">
    <name type="scientific">Puccinia striiformis</name>
    <dbReference type="NCBI Taxonomy" id="27350"/>
    <lineage>
        <taxon>Eukaryota</taxon>
        <taxon>Fungi</taxon>
        <taxon>Dikarya</taxon>
        <taxon>Basidiomycota</taxon>
        <taxon>Pucciniomycotina</taxon>
        <taxon>Pucciniomycetes</taxon>
        <taxon>Pucciniales</taxon>
        <taxon>Pucciniaceae</taxon>
        <taxon>Puccinia</taxon>
    </lineage>
</organism>
<gene>
    <name evidence="2" type="ORF">PSHT_12538</name>
</gene>
<dbReference type="OrthoDB" id="10284846at2759"/>
<proteinExistence type="predicted"/>
<feature type="signal peptide" evidence="1">
    <location>
        <begin position="1"/>
        <end position="25"/>
    </location>
</feature>
<dbReference type="VEuPathDB" id="FungiDB:PSTT_00190"/>
<keyword evidence="3" id="KW-1185">Reference proteome</keyword>
<evidence type="ECO:0000256" key="1">
    <source>
        <dbReference type="SAM" id="SignalP"/>
    </source>
</evidence>
<evidence type="ECO:0000313" key="2">
    <source>
        <dbReference type="EMBL" id="POW01418.1"/>
    </source>
</evidence>
<sequence length="1737" mass="198948">MILPIGLQWSKMIVFSVFCLRVTHSMNTPLVAKESKDFGKSRRCPYHPSTKKIIAQAAVSISFADVVKPQKGQVFRGNQAFNKPSVSPGDTAQYFKSIREMTKPSPGLSVERELSIQINVTNFCPTEHFSLHTKDLDDARGSTSPYWSAVHINSLAEDFETMFEDLHKLGKAIEKRKTRRGKNRSYSKEDRKYAKGQLTEVAQDLKAVHLNSLQYIERFLERWAAANDVSKRKIFGDKIFSLTKKKTAGQKNELPLGDPETIKGIFPKDRLQRASSTLSILSHSSNLDPNQDQHVWALHRIFIQTVDQAYKFNLLDLEDFKKYVKKTGYATDAARSMFLHFTRSTTDYKNPMYRNSDILLELWYSSPFVNMLNVIDAPEKRKFLHEIIKSDALDYIGGRHDGLVEKHLVRTLKQLFENNSLLSALEDGSLGVATERSIQKIINVCLDDLVLKKEWRDSEALRLMARTLEFIDGTYLQTESSTPTLTRLRGMFKDPLRNRIKLVSARAKATVELEKISKYLHERFPLRNDVPLQKPIPTLEELDLIEGHLEHLPAQQDYESAIKTSDDWHKSWRETENDEKMIALRMAIDKIRPKHMVIHIGYQAIKVIVLVLCLRVTQCMDKPLLTKEGTKDLGKAPAAVSLNDVMRRPRGHVFREDREMKKPSVSQGDHQQYFKSIREITKPSPGYSVEQLDHIGRSVNPYWPAAHMNSLAADFEMMSEDLQKLAMAIEKRKFRAPGDGSFKLTGHEADKAQLLEIAQDLQAVHDNLQLYIERLFSLWASQNGVLKRNIFSDKFLSLKKKKSAGQEKDLMISAENIKGLFPIDRLKNAYKNLSTRFHYFKPKNDRDFWALHRIYIQTVDQTYKHNLLGFTDFEELVEKRDYAENAAYYMFLHFTHVTNDYKNPLYRNSDILLELWYSSPFVNMLNVIDPRHKARFLHQIIKMDALDYTSTPRPGLIEKHLARSLKDLFEHNSLLGSLENGYTLSRTNQLSIKTIVTVFLDNLLWDKEWGNSEAMRLAAQTLKFIDGTYLHIKPLNPTTSAIDAMFKPIRNKINLFSARAQAIVELEKFSKYLHESFPLRNDGSLQKPIPISEELNLIEGHLEHLPAQDAYHKVSEEHLGFTIFSSRNGNTHGLFMDQNDRTCCSLLTGYPMHGKIPTGKGSSADLGKSPATAVFIGDVAKHASGSVFRDGQVMKRPTVSRSDAEQYFKSIREFSQPSPGLSIGHLDHIKASGNPYWSAVHISSLGEDFEIMSGDLDKLAKAIRNRKLPKDNWTREKAHKQDKARLVRISQDLQTVRDFLQEYIERTLSDWASENKVPKPKIYSDRFLSLKKYASLSHGASEKNLPKPMIFSDEFLSLKKTTSGQERNLRISADHMKSLFPVECLEDALSKLSDESYQLNRDTDQEFQALHRIYIQTVDQAYKHNMLESKYFKNLIKTDGYASVAARNMFLHFTSSAKNYKNPLFRDSDILLELWYSSPFVNMLKVIDNSPQKAEFLYEIIRADALNFIGTPRHGWVENQLVALLKVFFRSQSPLEPLELASLLEPESQNCIQTMIKFFLDDLVWENEWGNSEALRLMAQTLKFIDETSSALQAKQAKSRNLSLSKLRAKFVEPLGNKIKLFSARAQAMVELEKISVYLHESFPLRNHGGLQKSISTTEELDLIESHLVNLPAQAEYRQVIKLQDDGLKGRCQEEIDVKLSALRGKIHKIRSKHVGSGSSWTSGLVKKLTGKGKDKI</sequence>
<feature type="chain" id="PRO_5015405764" evidence="1">
    <location>
        <begin position="26"/>
        <end position="1737"/>
    </location>
</feature>
<feature type="non-terminal residue" evidence="2">
    <location>
        <position position="1737"/>
    </location>
</feature>
<reference evidence="2 3" key="1">
    <citation type="submission" date="2017-12" db="EMBL/GenBank/DDBJ databases">
        <title>Gene loss provides genomic basis for host adaptation in cereal stripe rust fungi.</title>
        <authorList>
            <person name="Xia C."/>
        </authorList>
    </citation>
    <scope>NUCLEOTIDE SEQUENCE [LARGE SCALE GENOMIC DNA]</scope>
    <source>
        <strain evidence="2 3">93TX-2</strain>
    </source>
</reference>
<dbReference type="VEuPathDB" id="FungiDB:PSHT_12538"/>
<evidence type="ECO:0000313" key="3">
    <source>
        <dbReference type="Proteomes" id="UP000238274"/>
    </source>
</evidence>